<sequence length="371" mass="43180">MNNRERLQAIMNYEKPDRMPAVHFGFTPEVIERWVQEGHLGKDILDLEEYSFEGEEILSQKLGFDFGWHASRITTTELFPFFEEKFVEHLDNGFDKYINCDGVYILQRAGAKSIPAEVGHLLEDRESWEKYYLPKLTYTEERFSQSELNRVISEQKKGNPIGLHCGSLCGRIRDYLGIVEFSYMMVDDEELLEEMFDTIGDLCLKSVKRTLDTGIRFDYAHFWEDVCYKNGPLLAPDVFEQYTARHYKKITDLLMEYDVRTISVDCDGLVDSLLPIWLKNGVNTMFPIEVGTWDASIAPWREKYGRPLKGIGGMRKSVLAQDYAAIDEEINRLKPLARLSGYIPCPDHRIPDDAKWENVQYYCEKIKNILD</sequence>
<feature type="domain" description="Uroporphyrinogen decarboxylase (URO-D)" evidence="1">
    <location>
        <begin position="180"/>
        <end position="368"/>
    </location>
</feature>
<dbReference type="OrthoDB" id="1714431at2"/>
<name>A0A2Y9CAR8_9FIRM</name>
<evidence type="ECO:0000259" key="1">
    <source>
        <dbReference type="Pfam" id="PF01208"/>
    </source>
</evidence>
<dbReference type="InterPro" id="IPR038071">
    <property type="entry name" value="UROD/MetE-like_sf"/>
</dbReference>
<dbReference type="RefSeq" id="WP_109733652.1">
    <property type="nucleotide sequence ID" value="NZ_BAAACK010000021.1"/>
</dbReference>
<organism evidence="2 3">
    <name type="scientific">Faecalicatena orotica</name>
    <dbReference type="NCBI Taxonomy" id="1544"/>
    <lineage>
        <taxon>Bacteria</taxon>
        <taxon>Bacillati</taxon>
        <taxon>Bacillota</taxon>
        <taxon>Clostridia</taxon>
        <taxon>Lachnospirales</taxon>
        <taxon>Lachnospiraceae</taxon>
        <taxon>Faecalicatena</taxon>
    </lineage>
</organism>
<dbReference type="Proteomes" id="UP000245845">
    <property type="component" value="Unassembled WGS sequence"/>
</dbReference>
<accession>A0A2Y9CAR8</accession>
<dbReference type="GO" id="GO:0004853">
    <property type="term" value="F:uroporphyrinogen decarboxylase activity"/>
    <property type="evidence" value="ECO:0007669"/>
    <property type="project" value="InterPro"/>
</dbReference>
<dbReference type="GO" id="GO:0006779">
    <property type="term" value="P:porphyrin-containing compound biosynthetic process"/>
    <property type="evidence" value="ECO:0007669"/>
    <property type="project" value="InterPro"/>
</dbReference>
<evidence type="ECO:0000313" key="3">
    <source>
        <dbReference type="Proteomes" id="UP000245845"/>
    </source>
</evidence>
<evidence type="ECO:0000313" key="2">
    <source>
        <dbReference type="EMBL" id="PWJ21448.1"/>
    </source>
</evidence>
<dbReference type="EMBL" id="QGDL01000020">
    <property type="protein sequence ID" value="PWJ21448.1"/>
    <property type="molecule type" value="Genomic_DNA"/>
</dbReference>
<dbReference type="Gene3D" id="3.20.20.210">
    <property type="match status" value="1"/>
</dbReference>
<gene>
    <name evidence="2" type="ORF">A8806_12017</name>
</gene>
<dbReference type="SUPFAM" id="SSF51726">
    <property type="entry name" value="UROD/MetE-like"/>
    <property type="match status" value="1"/>
</dbReference>
<protein>
    <submittedName>
        <fullName evidence="2">Uroporphyrinogen decarboxylase</fullName>
    </submittedName>
</protein>
<reference evidence="2 3" key="1">
    <citation type="submission" date="2018-05" db="EMBL/GenBank/DDBJ databases">
        <title>The Hungate 1000. A catalogue of reference genomes from the rumen microbiome.</title>
        <authorList>
            <person name="Kelly W."/>
        </authorList>
    </citation>
    <scope>NUCLEOTIDE SEQUENCE [LARGE SCALE GENOMIC DNA]</scope>
    <source>
        <strain evidence="2 3">NLAE-zl-C242</strain>
    </source>
</reference>
<proteinExistence type="predicted"/>
<comment type="caution">
    <text evidence="2">The sequence shown here is derived from an EMBL/GenBank/DDBJ whole genome shotgun (WGS) entry which is preliminary data.</text>
</comment>
<dbReference type="InterPro" id="IPR000257">
    <property type="entry name" value="Uroporphyrinogen_deCOase"/>
</dbReference>
<dbReference type="AlphaFoldDB" id="A0A2Y9CAR8"/>
<dbReference type="Pfam" id="PF01208">
    <property type="entry name" value="URO-D"/>
    <property type="match status" value="1"/>
</dbReference>
<keyword evidence="3" id="KW-1185">Reference proteome</keyword>